<keyword evidence="2" id="KW-1185">Reference proteome</keyword>
<reference evidence="2" key="2">
    <citation type="journal article" date="2013" name="Stand. Genomic Sci.">
        <title>Complete genome sequence of Desulfocapsa sulfexigens, a marine deltaproteobacterium specialized in disproportionating inorganic sulfur compounds.</title>
        <authorList>
            <person name="Finster K.W."/>
            <person name="Kjeldsen K.U."/>
            <person name="Kube M."/>
            <person name="Reinhardt R."/>
            <person name="Mussmann M."/>
            <person name="Amann R."/>
            <person name="Schreiber L."/>
        </authorList>
    </citation>
    <scope>NUCLEOTIDE SEQUENCE [LARGE SCALE GENOMIC DNA]</scope>
    <source>
        <strain evidence="2">DSM 10523 / SB164P1</strain>
    </source>
</reference>
<dbReference type="Proteomes" id="UP000011724">
    <property type="component" value="Chromosome"/>
</dbReference>
<dbReference type="STRING" id="1322246.BN4_11206"/>
<gene>
    <name evidence="1" type="ordered locus">BN4_11206</name>
</gene>
<accession>M1WVH1</accession>
<proteinExistence type="predicted"/>
<protein>
    <submittedName>
        <fullName evidence="1">Uncharacterized protein</fullName>
    </submittedName>
</protein>
<dbReference type="PATRIC" id="fig|879567.3.peg.1248"/>
<dbReference type="KEGG" id="dpi:BN4_11206"/>
<sequence>MRCGIIRSVRREILAKDMLHCNFIKKTPLYKFTCKCLISGVLSTSTVPLCSFFGGKNTMNRQSVRHLTTSAV</sequence>
<reference evidence="1 2" key="1">
    <citation type="journal article" date="2013" name="PLoS ONE">
        <title>The first genomic and proteomic characterization of a deep-sea sulfate reducer: insights into the piezophilic lifestyle of Desulfovibrio piezophilus.</title>
        <authorList>
            <person name="Pradel N."/>
            <person name="Ji B."/>
            <person name="Gimenez G."/>
            <person name="Talla E."/>
            <person name="Lenoble P."/>
            <person name="Garel M."/>
            <person name="Tamburini C."/>
            <person name="Fourquet P."/>
            <person name="Lebrun R."/>
            <person name="Bertin P."/>
            <person name="Denis Y."/>
            <person name="Pophillat M."/>
            <person name="Barbe V."/>
            <person name="Ollivier B."/>
            <person name="Dolla A."/>
        </authorList>
    </citation>
    <scope>NUCLEOTIDE SEQUENCE [LARGE SCALE GENOMIC DNA]</scope>
    <source>
        <strain evidence="2">DSM 10523 / SB164P1</strain>
    </source>
</reference>
<dbReference type="AlphaFoldDB" id="M1WVH1"/>
<evidence type="ECO:0000313" key="2">
    <source>
        <dbReference type="Proteomes" id="UP000011724"/>
    </source>
</evidence>
<dbReference type="HOGENOM" id="CLU_2715822_0_0_7"/>
<evidence type="ECO:0000313" key="1">
    <source>
        <dbReference type="EMBL" id="CCH48443.1"/>
    </source>
</evidence>
<organism evidence="1 2">
    <name type="scientific">Pseudodesulfovibrio piezophilus (strain DSM 21447 / JCM 15486 / C1TLV30)</name>
    <name type="common">Desulfovibrio piezophilus</name>
    <dbReference type="NCBI Taxonomy" id="1322246"/>
    <lineage>
        <taxon>Bacteria</taxon>
        <taxon>Pseudomonadati</taxon>
        <taxon>Thermodesulfobacteriota</taxon>
        <taxon>Desulfovibrionia</taxon>
        <taxon>Desulfovibrionales</taxon>
        <taxon>Desulfovibrionaceae</taxon>
    </lineage>
</organism>
<name>M1WVH1_PSEP2</name>
<dbReference type="EMBL" id="FO203427">
    <property type="protein sequence ID" value="CCH48443.1"/>
    <property type="molecule type" value="Genomic_DNA"/>
</dbReference>